<keyword evidence="2 5" id="KW-0238">DNA-binding</keyword>
<dbReference type="PROSITE" id="PS50995">
    <property type="entry name" value="HTH_MARR_2"/>
    <property type="match status" value="1"/>
</dbReference>
<dbReference type="PRINTS" id="PR00598">
    <property type="entry name" value="HTHMARR"/>
</dbReference>
<name>A0A1H6DJP7_9GAMM</name>
<dbReference type="PANTHER" id="PTHR42756">
    <property type="entry name" value="TRANSCRIPTIONAL REGULATOR, MARR"/>
    <property type="match status" value="1"/>
</dbReference>
<dbReference type="SUPFAM" id="SSF46785">
    <property type="entry name" value="Winged helix' DNA-binding domain"/>
    <property type="match status" value="1"/>
</dbReference>
<dbReference type="EMBL" id="FNVQ01000006">
    <property type="protein sequence ID" value="SEG84935.1"/>
    <property type="molecule type" value="Genomic_DNA"/>
</dbReference>
<organism evidence="5 6">
    <name type="scientific">Marinobacterium lutimaris</name>
    <dbReference type="NCBI Taxonomy" id="568106"/>
    <lineage>
        <taxon>Bacteria</taxon>
        <taxon>Pseudomonadati</taxon>
        <taxon>Pseudomonadota</taxon>
        <taxon>Gammaproteobacteria</taxon>
        <taxon>Oceanospirillales</taxon>
        <taxon>Oceanospirillaceae</taxon>
        <taxon>Marinobacterium</taxon>
    </lineage>
</organism>
<dbReference type="Pfam" id="PF01047">
    <property type="entry name" value="MarR"/>
    <property type="match status" value="1"/>
</dbReference>
<evidence type="ECO:0000256" key="3">
    <source>
        <dbReference type="ARBA" id="ARBA00023163"/>
    </source>
</evidence>
<keyword evidence="3" id="KW-0804">Transcription</keyword>
<dbReference type="Gene3D" id="1.10.10.10">
    <property type="entry name" value="Winged helix-like DNA-binding domain superfamily/Winged helix DNA-binding domain"/>
    <property type="match status" value="1"/>
</dbReference>
<proteinExistence type="predicted"/>
<accession>A0A1H6DJP7</accession>
<evidence type="ECO:0000313" key="5">
    <source>
        <dbReference type="EMBL" id="SEG84935.1"/>
    </source>
</evidence>
<gene>
    <name evidence="5" type="ORF">SAMN05444390_106204</name>
</gene>
<evidence type="ECO:0000259" key="4">
    <source>
        <dbReference type="PROSITE" id="PS50995"/>
    </source>
</evidence>
<dbReference type="Proteomes" id="UP000236745">
    <property type="component" value="Unassembled WGS sequence"/>
</dbReference>
<sequence length="171" mass="19385">MIHYTEDNVPTHLNIAHLIHLLNQHKDRLLEKHLQPFNITGAQFRVLRLVVGEIANTPSALSQALSIDAGAMTRMLDKLEQRNLLCRERNPEDRRQIRVQPTEEGITLYQKIRTIAADLLNELTGDLESDELSELERLMRKILDAPGLLQESCCGTLANAGKQAETDRESK</sequence>
<reference evidence="5 6" key="1">
    <citation type="submission" date="2016-10" db="EMBL/GenBank/DDBJ databases">
        <authorList>
            <person name="de Groot N.N."/>
        </authorList>
    </citation>
    <scope>NUCLEOTIDE SEQUENCE [LARGE SCALE GENOMIC DNA]</scope>
    <source>
        <strain evidence="5 6">DSM 22012</strain>
    </source>
</reference>
<protein>
    <submittedName>
        <fullName evidence="5">DNA-binding transcriptional regulator, MarR family</fullName>
    </submittedName>
</protein>
<dbReference type="RefSeq" id="WP_104005437.1">
    <property type="nucleotide sequence ID" value="NZ_FNVQ01000006.1"/>
</dbReference>
<keyword evidence="6" id="KW-1185">Reference proteome</keyword>
<dbReference type="OrthoDB" id="6195716at2"/>
<dbReference type="AlphaFoldDB" id="A0A1H6DJP7"/>
<dbReference type="InterPro" id="IPR000835">
    <property type="entry name" value="HTH_MarR-typ"/>
</dbReference>
<dbReference type="PANTHER" id="PTHR42756:SF1">
    <property type="entry name" value="TRANSCRIPTIONAL REPRESSOR OF EMRAB OPERON"/>
    <property type="match status" value="1"/>
</dbReference>
<evidence type="ECO:0000256" key="2">
    <source>
        <dbReference type="ARBA" id="ARBA00023125"/>
    </source>
</evidence>
<dbReference type="InterPro" id="IPR036388">
    <property type="entry name" value="WH-like_DNA-bd_sf"/>
</dbReference>
<evidence type="ECO:0000313" key="6">
    <source>
        <dbReference type="Proteomes" id="UP000236745"/>
    </source>
</evidence>
<feature type="domain" description="HTH marR-type" evidence="4">
    <location>
        <begin position="12"/>
        <end position="144"/>
    </location>
</feature>
<keyword evidence="1" id="KW-0805">Transcription regulation</keyword>
<dbReference type="SMART" id="SM00347">
    <property type="entry name" value="HTH_MARR"/>
    <property type="match status" value="1"/>
</dbReference>
<dbReference type="InterPro" id="IPR036390">
    <property type="entry name" value="WH_DNA-bd_sf"/>
</dbReference>
<dbReference type="GO" id="GO:0003700">
    <property type="term" value="F:DNA-binding transcription factor activity"/>
    <property type="evidence" value="ECO:0007669"/>
    <property type="project" value="InterPro"/>
</dbReference>
<evidence type="ECO:0000256" key="1">
    <source>
        <dbReference type="ARBA" id="ARBA00023015"/>
    </source>
</evidence>
<dbReference type="GO" id="GO:0003677">
    <property type="term" value="F:DNA binding"/>
    <property type="evidence" value="ECO:0007669"/>
    <property type="project" value="UniProtKB-KW"/>
</dbReference>